<evidence type="ECO:0000313" key="6">
    <source>
        <dbReference type="WBParaSite" id="BXY_1143100.1"/>
    </source>
</evidence>
<dbReference type="Proteomes" id="UP000659654">
    <property type="component" value="Unassembled WGS sequence"/>
</dbReference>
<evidence type="ECO:0000313" key="3">
    <source>
        <dbReference type="EMBL" id="CAD5219033.1"/>
    </source>
</evidence>
<evidence type="ECO:0000256" key="1">
    <source>
        <dbReference type="SAM" id="Phobius"/>
    </source>
</evidence>
<evidence type="ECO:0000256" key="2">
    <source>
        <dbReference type="SAM" id="SignalP"/>
    </source>
</evidence>
<feature type="signal peptide" evidence="2">
    <location>
        <begin position="1"/>
        <end position="20"/>
    </location>
</feature>
<gene>
    <name evidence="3" type="ORF">BXYJ_LOCUS5476</name>
</gene>
<name>A0A1I7SEH2_BURXY</name>
<sequence>MLVGCFLISLLCAQPFLLSAVENDSTTISPSDSCKAGFDRKVEAVAMPLGATMVFTLLALIFTAFLLFSAMKRITFRTLETEARVFMALDQVIRNVIPCGLLQDIHETSLQSFANR</sequence>
<dbReference type="WBParaSite" id="BXY_1143100.1">
    <property type="protein sequence ID" value="BXY_1143100.1"/>
    <property type="gene ID" value="BXY_1143100"/>
</dbReference>
<reference evidence="3" key="2">
    <citation type="submission" date="2020-09" db="EMBL/GenBank/DDBJ databases">
        <authorList>
            <person name="Kikuchi T."/>
        </authorList>
    </citation>
    <scope>NUCLEOTIDE SEQUENCE</scope>
    <source>
        <strain evidence="3">Ka4C1</strain>
    </source>
</reference>
<dbReference type="Proteomes" id="UP000582659">
    <property type="component" value="Unassembled WGS sequence"/>
</dbReference>
<keyword evidence="2" id="KW-0732">Signal</keyword>
<dbReference type="Proteomes" id="UP000095284">
    <property type="component" value="Unplaced"/>
</dbReference>
<keyword evidence="5" id="KW-1185">Reference proteome</keyword>
<feature type="chain" id="PRO_5035399842" evidence="2">
    <location>
        <begin position="21"/>
        <end position="116"/>
    </location>
</feature>
<dbReference type="AlphaFoldDB" id="A0A1I7SEH2"/>
<dbReference type="EMBL" id="CAJFDI010000003">
    <property type="protein sequence ID" value="CAD5219033.1"/>
    <property type="molecule type" value="Genomic_DNA"/>
</dbReference>
<organism evidence="4 6">
    <name type="scientific">Bursaphelenchus xylophilus</name>
    <name type="common">Pinewood nematode worm</name>
    <name type="synonym">Aphelenchoides xylophilus</name>
    <dbReference type="NCBI Taxonomy" id="6326"/>
    <lineage>
        <taxon>Eukaryota</taxon>
        <taxon>Metazoa</taxon>
        <taxon>Ecdysozoa</taxon>
        <taxon>Nematoda</taxon>
        <taxon>Chromadorea</taxon>
        <taxon>Rhabditida</taxon>
        <taxon>Tylenchina</taxon>
        <taxon>Tylenchomorpha</taxon>
        <taxon>Aphelenchoidea</taxon>
        <taxon>Aphelenchoididae</taxon>
        <taxon>Bursaphelenchus</taxon>
    </lineage>
</organism>
<evidence type="ECO:0000313" key="5">
    <source>
        <dbReference type="Proteomes" id="UP000659654"/>
    </source>
</evidence>
<reference evidence="6" key="1">
    <citation type="submission" date="2016-11" db="UniProtKB">
        <authorList>
            <consortium name="WormBaseParasite"/>
        </authorList>
    </citation>
    <scope>IDENTIFICATION</scope>
</reference>
<keyword evidence="1" id="KW-0472">Membrane</keyword>
<accession>A0A1I7SEH2</accession>
<evidence type="ECO:0000313" key="4">
    <source>
        <dbReference type="Proteomes" id="UP000095284"/>
    </source>
</evidence>
<feature type="transmembrane region" description="Helical" evidence="1">
    <location>
        <begin position="44"/>
        <end position="68"/>
    </location>
</feature>
<keyword evidence="1" id="KW-0812">Transmembrane</keyword>
<keyword evidence="1" id="KW-1133">Transmembrane helix</keyword>
<protein>
    <submittedName>
        <fullName evidence="3">(pine wood nematode) hypothetical protein</fullName>
    </submittedName>
</protein>
<dbReference type="EMBL" id="CAJFCV020000003">
    <property type="protein sequence ID" value="CAG9103917.1"/>
    <property type="molecule type" value="Genomic_DNA"/>
</dbReference>
<proteinExistence type="predicted"/>